<gene>
    <name evidence="3" type="ORF">C1N32_02470</name>
</gene>
<reference evidence="3 4" key="1">
    <citation type="submission" date="2018-01" db="EMBL/GenBank/DDBJ databases">
        <title>Draft genome sequences of six Vibrio diazotrophicus strains isolated from deep-sea sediments of the Baltic Sea.</title>
        <authorList>
            <person name="Castillo D."/>
            <person name="Vandieken V."/>
            <person name="Chiang O."/>
            <person name="Middelboe M."/>
        </authorList>
    </citation>
    <scope>NUCLEOTIDE SEQUENCE [LARGE SCALE GENOMIC DNA]</scope>
    <source>
        <strain evidence="3 4">60.27F</strain>
    </source>
</reference>
<feature type="transmembrane region" description="Helical" evidence="1">
    <location>
        <begin position="116"/>
        <end position="134"/>
    </location>
</feature>
<dbReference type="Proteomes" id="UP000236449">
    <property type="component" value="Unassembled WGS sequence"/>
</dbReference>
<dbReference type="RefSeq" id="WP_052404575.1">
    <property type="nucleotide sequence ID" value="NZ_CBCRWT010000023.1"/>
</dbReference>
<name>A0A2J8I8U6_VIBDI</name>
<keyword evidence="1" id="KW-1133">Transmembrane helix</keyword>
<evidence type="ECO:0000256" key="1">
    <source>
        <dbReference type="SAM" id="Phobius"/>
    </source>
</evidence>
<dbReference type="GeneID" id="94026890"/>
<sequence length="180" mass="18624">MKLSLSKIISAAALLAASSPSFAHTGHAMHASFSEGFLHPLTGIDHLAALVLIGFFAASYSYKKSAQIIACFAAALMAGFFVGVEWSNASMVESLVAGSLIALPVALYAYRKTGAIKWLSMISIAAFSACHGLVQGAEAIGAVSEFGLGSLVASVMVMVGVNVMVKAIRNAVAHFTTVKQ</sequence>
<protein>
    <submittedName>
        <fullName evidence="3">HupE/UreJ protein</fullName>
    </submittedName>
</protein>
<dbReference type="AlphaFoldDB" id="A0A2J8I8U6"/>
<evidence type="ECO:0000256" key="2">
    <source>
        <dbReference type="SAM" id="SignalP"/>
    </source>
</evidence>
<feature type="transmembrane region" description="Helical" evidence="1">
    <location>
        <begin position="90"/>
        <end position="109"/>
    </location>
</feature>
<feature type="transmembrane region" description="Helical" evidence="1">
    <location>
        <begin position="65"/>
        <end position="84"/>
    </location>
</feature>
<organism evidence="3 4">
    <name type="scientific">Vibrio diazotrophicus</name>
    <dbReference type="NCBI Taxonomy" id="685"/>
    <lineage>
        <taxon>Bacteria</taxon>
        <taxon>Pseudomonadati</taxon>
        <taxon>Pseudomonadota</taxon>
        <taxon>Gammaproteobacteria</taxon>
        <taxon>Vibrionales</taxon>
        <taxon>Vibrionaceae</taxon>
        <taxon>Vibrio</taxon>
    </lineage>
</organism>
<feature type="signal peptide" evidence="2">
    <location>
        <begin position="1"/>
        <end position="23"/>
    </location>
</feature>
<dbReference type="PIRSF" id="PIRSF016919">
    <property type="entry name" value="HupE_UreJ"/>
    <property type="match status" value="1"/>
</dbReference>
<proteinExistence type="predicted"/>
<dbReference type="EMBL" id="POSK01000001">
    <property type="protein sequence ID" value="PNI06884.1"/>
    <property type="molecule type" value="Genomic_DNA"/>
</dbReference>
<accession>A0A2J8I8U6</accession>
<keyword evidence="1" id="KW-0812">Transmembrane</keyword>
<dbReference type="OrthoDB" id="9808192at2"/>
<dbReference type="InterPro" id="IPR007038">
    <property type="entry name" value="HupE_UreJ"/>
</dbReference>
<feature type="transmembrane region" description="Helical" evidence="1">
    <location>
        <begin position="146"/>
        <end position="165"/>
    </location>
</feature>
<feature type="chain" id="PRO_5014390518" evidence="2">
    <location>
        <begin position="24"/>
        <end position="180"/>
    </location>
</feature>
<keyword evidence="2" id="KW-0732">Signal</keyword>
<comment type="caution">
    <text evidence="3">The sequence shown here is derived from an EMBL/GenBank/DDBJ whole genome shotgun (WGS) entry which is preliminary data.</text>
</comment>
<feature type="transmembrane region" description="Helical" evidence="1">
    <location>
        <begin position="39"/>
        <end position="58"/>
    </location>
</feature>
<keyword evidence="1" id="KW-0472">Membrane</keyword>
<evidence type="ECO:0000313" key="3">
    <source>
        <dbReference type="EMBL" id="PNI06884.1"/>
    </source>
</evidence>
<evidence type="ECO:0000313" key="4">
    <source>
        <dbReference type="Proteomes" id="UP000236449"/>
    </source>
</evidence>
<dbReference type="Pfam" id="PF04955">
    <property type="entry name" value="HupE_UreJ"/>
    <property type="match status" value="1"/>
</dbReference>